<dbReference type="FunCoup" id="A0A067QR60">
    <property type="interactions" value="18"/>
</dbReference>
<dbReference type="GO" id="GO:0060429">
    <property type="term" value="P:epithelium development"/>
    <property type="evidence" value="ECO:0007669"/>
    <property type="project" value="UniProtKB-ARBA"/>
</dbReference>
<feature type="domain" description="Cadherin" evidence="15">
    <location>
        <begin position="459"/>
        <end position="572"/>
    </location>
</feature>
<keyword evidence="3 14" id="KW-0812">Transmembrane</keyword>
<dbReference type="FunFam" id="2.60.40.60:FF:000104">
    <property type="entry name" value="cadherin-23 isoform X1"/>
    <property type="match status" value="1"/>
</dbReference>
<dbReference type="FunFam" id="2.60.40.60:FF:000024">
    <property type="entry name" value="FAT atypical cadherin 3"/>
    <property type="match status" value="1"/>
</dbReference>
<dbReference type="FunFam" id="2.60.40.60:FF:000266">
    <property type="entry name" value="Cadherin 23"/>
    <property type="match status" value="1"/>
</dbReference>
<dbReference type="Pfam" id="PF23206">
    <property type="entry name" value="PCDH15_12th"/>
    <property type="match status" value="1"/>
</dbReference>
<keyword evidence="17" id="KW-1185">Reference proteome</keyword>
<feature type="domain" description="Cadherin" evidence="15">
    <location>
        <begin position="703"/>
        <end position="812"/>
    </location>
</feature>
<dbReference type="GO" id="GO:0045296">
    <property type="term" value="F:cadherin binding"/>
    <property type="evidence" value="ECO:0007669"/>
    <property type="project" value="TreeGrafter"/>
</dbReference>
<dbReference type="InterPro" id="IPR002126">
    <property type="entry name" value="Cadherin-like_dom"/>
</dbReference>
<feature type="domain" description="Cadherin" evidence="15">
    <location>
        <begin position="602"/>
        <end position="708"/>
    </location>
</feature>
<proteinExistence type="predicted"/>
<dbReference type="InterPro" id="IPR020894">
    <property type="entry name" value="Cadherin_CS"/>
</dbReference>
<feature type="transmembrane region" description="Helical" evidence="14">
    <location>
        <begin position="1666"/>
        <end position="1689"/>
    </location>
</feature>
<evidence type="ECO:0000256" key="11">
    <source>
        <dbReference type="ARBA" id="ARBA00023180"/>
    </source>
</evidence>
<dbReference type="GO" id="GO:0016477">
    <property type="term" value="P:cell migration"/>
    <property type="evidence" value="ECO:0007669"/>
    <property type="project" value="TreeGrafter"/>
</dbReference>
<dbReference type="Proteomes" id="UP000027135">
    <property type="component" value="Unassembled WGS sequence"/>
</dbReference>
<dbReference type="PANTHER" id="PTHR24027:SF438">
    <property type="entry name" value="CADHERIN 23"/>
    <property type="match status" value="1"/>
</dbReference>
<dbReference type="GO" id="GO:0009653">
    <property type="term" value="P:anatomical structure morphogenesis"/>
    <property type="evidence" value="ECO:0007669"/>
    <property type="project" value="UniProtKB-ARBA"/>
</dbReference>
<feature type="domain" description="Cadherin" evidence="15">
    <location>
        <begin position="117"/>
        <end position="226"/>
    </location>
</feature>
<name>A0A067QR60_ZOONE</name>
<feature type="domain" description="Cadherin" evidence="15">
    <location>
        <begin position="968"/>
        <end position="1076"/>
    </location>
</feature>
<dbReference type="PANTHER" id="PTHR24027">
    <property type="entry name" value="CADHERIN-23"/>
    <property type="match status" value="1"/>
</dbReference>
<sequence length="1695" mass="188137">CQFYPAGEYLRFVRVPENVPVGGEVLQIEVHPRRNLSLQPVDKVEDVEYFTYRDVNSQVVSVILAQSLEELVDSESPQNVLKFRLVCDYSDGEDTISSYLSVTVYVEDVNDHAPQFINAPYHVTVDELTPTGLTVFRGIHAVDSDKRNTPNSDVQYSIVDGNEKGKFAMESSHRAVLVLRRPLDYDAGDREFTLTLMASDRGSPPRNSTTNVLVSVLDNDDLSPKFSQDVYRTQVTEFYPLSGKKIHQELIFNPHIFAYDQDLAIDAPIHYDIISGNDRHLFAVDGLNGSLFLDQELDLDMERTLPGNTFVLQLQASQADNPLKTGLTRVEVELMDLNDNLPEFEVDLYNISIVENLPNGFSVLQVMAQDKDQGDNGEFTYQLDDPSQAFIIDPRTGWLTVRDQSMLDREKQPSLGMRVHAKEKVPSIVKKADNSSAEASVAVEVTLLDANDNNPSFTPNNLYEFTVESDAQVGDIIGQVKATDPDLGRNGMVLYDLQRPSNGSTNISPVPFAVDAQNGQVTVIDSPLSEGRHAVFIEASDQPANPSERRYSLAVVTIEVLKVGSREEMKILSVICSETYLLRYASTTIVFPAEGDEVPDFIGAPYEFWVGGNVGVGTSIGQIRMTDAVRNNHVGYDLLHSYHDGVPFAVEERSGTITVVDEISKFEQPLYDFEAVVTDGQDLTLVTNVTIHVVDDERGIGTKGPPIEFRVRENLSGALVGQLLNQSKDQNSSDVGRWKSLHFIIANQQDVTDRFAVSQDGTIYTQRGLDREERDIYRLTIITENSRGLIRGAGVYQVNVIVEDENDNAPVFEHSSYDGHVEENSAGGTEVTLNHLIHATDADVGHHAQFIFTLHGEGSELFTVDQASGRVFVKGLLLDREEKAVYLLRVVARDKGNLKSEVKLTIHLDDVNDNPPRFWQMVVLHDQDVEITESTVSSTQEQKKNTSTAGGDHHITESVTTMNFTQHRHLPPVVSILESTPVGTPILRVLAGDRDAGVNATITYKLTGESHIPVHRPYLKNYFTVQSQNGEILVVRTLLPETDFFLNMTATDGGGLTDNVTVRIHVKDVNDHAPVFKKSWYNFDLEEGSYTGRFLGRIEATDGDYGDNAKIIYSILQNEHDDVSVLPFRISENDGILTVTGETDRELRDSYAFQVTARDSGPVNNQHHSMVDVEIHILDVNDNAPSFYDYDQVVDIPSQSEGFHHSESSISTPVYYVSVLENSSPGTVVTKLSANDSDFPGNGNGLLLFNIPYPNQNGINLFSIDSKDGTVMTIGKLNYETQNIYNVTVVASDLGNPSLSSTALLIVRVIDVPEDAEEIAQPMFAHRYYEVEVEENSPVPVVLLVLNVTDAYRGQTLRYSIVPTPGSDSFEVASSNGTLYMVHSPDREQQSKYNLKIQAEVAKRSRVLPVLLYPLAAGRLADLAPNEVRIIVRVKDVNDNAPRFVINGRPVVAAIPTSATYGYQIVRLQATDPDEGLNADIRYQILGRVDDESRKFVIDPITGQVRSIVSFAHDAGRVYGFDVKATDKRGADDGRSAITNVFVYVLDEEKQLVMVMGSKPTTVEKDMENITNALFNLTGLDVRVRKIEPHVERDIDEGSATDLYLYAVDPRMNIIIDMDTLQNVLNKKQSDIKQHLEHYRVLEIANGAPVVNKPRNQRYLLSSLEVGVVVLGCVVFVGALAAAICVGCVRRGKQR</sequence>
<dbReference type="InParanoid" id="A0A067QR60"/>
<evidence type="ECO:0000256" key="13">
    <source>
        <dbReference type="SAM" id="MobiDB-lite"/>
    </source>
</evidence>
<dbReference type="PRINTS" id="PR00205">
    <property type="entry name" value="CADHERIN"/>
</dbReference>
<feature type="domain" description="Cadherin" evidence="15">
    <location>
        <begin position="7"/>
        <end position="116"/>
    </location>
</feature>
<evidence type="ECO:0000256" key="3">
    <source>
        <dbReference type="ARBA" id="ARBA00022692"/>
    </source>
</evidence>
<dbReference type="Gene3D" id="2.60.40.60">
    <property type="entry name" value="Cadherins"/>
    <property type="match status" value="13"/>
</dbReference>
<dbReference type="GO" id="GO:0008013">
    <property type="term" value="F:beta-catenin binding"/>
    <property type="evidence" value="ECO:0007669"/>
    <property type="project" value="TreeGrafter"/>
</dbReference>
<evidence type="ECO:0000256" key="5">
    <source>
        <dbReference type="ARBA" id="ARBA00022737"/>
    </source>
</evidence>
<keyword evidence="5" id="KW-0677">Repeat</keyword>
<dbReference type="CDD" id="cd11304">
    <property type="entry name" value="Cadherin_repeat"/>
    <property type="match status" value="13"/>
</dbReference>
<evidence type="ECO:0000256" key="7">
    <source>
        <dbReference type="ARBA" id="ARBA00022889"/>
    </source>
</evidence>
<dbReference type="InterPro" id="IPR056989">
    <property type="entry name" value="PCDH15_12th_dom"/>
</dbReference>
<dbReference type="PROSITE" id="PS00232">
    <property type="entry name" value="CADHERIN_1"/>
    <property type="match status" value="8"/>
</dbReference>
<keyword evidence="8 14" id="KW-1133">Transmembrane helix</keyword>
<dbReference type="GO" id="GO:0016342">
    <property type="term" value="C:catenin complex"/>
    <property type="evidence" value="ECO:0007669"/>
    <property type="project" value="TreeGrafter"/>
</dbReference>
<comment type="subcellular location">
    <subcellularLocation>
        <location evidence="1">Membrane</location>
        <topology evidence="1">Single-pass membrane protein</topology>
    </subcellularLocation>
</comment>
<evidence type="ECO:0000256" key="2">
    <source>
        <dbReference type="ARBA" id="ARBA00022536"/>
    </source>
</evidence>
<feature type="domain" description="Cadherin" evidence="15">
    <location>
        <begin position="1077"/>
        <end position="1187"/>
    </location>
</feature>
<evidence type="ECO:0000256" key="9">
    <source>
        <dbReference type="ARBA" id="ARBA00023136"/>
    </source>
</evidence>
<feature type="region of interest" description="Disordered" evidence="13">
    <location>
        <begin position="934"/>
        <end position="954"/>
    </location>
</feature>
<gene>
    <name evidence="16" type="ORF">L798_02885</name>
</gene>
<reference evidence="16 17" key="1">
    <citation type="journal article" date="2014" name="Nat. Commun.">
        <title>Molecular traces of alternative social organization in a termite genome.</title>
        <authorList>
            <person name="Terrapon N."/>
            <person name="Li C."/>
            <person name="Robertson H.M."/>
            <person name="Ji L."/>
            <person name="Meng X."/>
            <person name="Booth W."/>
            <person name="Chen Z."/>
            <person name="Childers C.P."/>
            <person name="Glastad K.M."/>
            <person name="Gokhale K."/>
            <person name="Gowin J."/>
            <person name="Gronenberg W."/>
            <person name="Hermansen R.A."/>
            <person name="Hu H."/>
            <person name="Hunt B.G."/>
            <person name="Huylmans A.K."/>
            <person name="Khalil S.M."/>
            <person name="Mitchell R.D."/>
            <person name="Munoz-Torres M.C."/>
            <person name="Mustard J.A."/>
            <person name="Pan H."/>
            <person name="Reese J.T."/>
            <person name="Scharf M.E."/>
            <person name="Sun F."/>
            <person name="Vogel H."/>
            <person name="Xiao J."/>
            <person name="Yang W."/>
            <person name="Yang Z."/>
            <person name="Yang Z."/>
            <person name="Zhou J."/>
            <person name="Zhu J."/>
            <person name="Brent C.S."/>
            <person name="Elsik C.G."/>
            <person name="Goodisman M.A."/>
            <person name="Liberles D.A."/>
            <person name="Roe R.M."/>
            <person name="Vargo E.L."/>
            <person name="Vilcinskas A."/>
            <person name="Wang J."/>
            <person name="Bornberg-Bauer E."/>
            <person name="Korb J."/>
            <person name="Zhang G."/>
            <person name="Liebig J."/>
        </authorList>
    </citation>
    <scope>NUCLEOTIDE SEQUENCE [LARGE SCALE GENOMIC DNA]</scope>
    <source>
        <tissue evidence="16">Whole organism</tissue>
    </source>
</reference>
<evidence type="ECO:0000256" key="14">
    <source>
        <dbReference type="SAM" id="Phobius"/>
    </source>
</evidence>
<keyword evidence="7" id="KW-0130">Cell adhesion</keyword>
<dbReference type="FunFam" id="2.60.40.60:FF:000020">
    <property type="entry name" value="Dachsous cadherin-related 1b"/>
    <property type="match status" value="1"/>
</dbReference>
<feature type="non-terminal residue" evidence="16">
    <location>
        <position position="1"/>
    </location>
</feature>
<evidence type="ECO:0000256" key="1">
    <source>
        <dbReference type="ARBA" id="ARBA00004167"/>
    </source>
</evidence>
<feature type="domain" description="Cadherin" evidence="15">
    <location>
        <begin position="345"/>
        <end position="457"/>
    </location>
</feature>
<dbReference type="Pfam" id="PF00028">
    <property type="entry name" value="Cadherin"/>
    <property type="match status" value="10"/>
</dbReference>
<evidence type="ECO:0000313" key="16">
    <source>
        <dbReference type="EMBL" id="KDR07482.1"/>
    </source>
</evidence>
<dbReference type="eggNOG" id="KOG3594">
    <property type="taxonomic scope" value="Eukaryota"/>
</dbReference>
<evidence type="ECO:0000256" key="4">
    <source>
        <dbReference type="ARBA" id="ARBA00022729"/>
    </source>
</evidence>
<keyword evidence="9 14" id="KW-0472">Membrane</keyword>
<dbReference type="InterPro" id="IPR015919">
    <property type="entry name" value="Cadherin-like_sf"/>
</dbReference>
<dbReference type="PROSITE" id="PS50268">
    <property type="entry name" value="CADHERIN_2"/>
    <property type="match status" value="13"/>
</dbReference>
<evidence type="ECO:0000313" key="17">
    <source>
        <dbReference type="Proteomes" id="UP000027135"/>
    </source>
</evidence>
<dbReference type="SUPFAM" id="SSF49313">
    <property type="entry name" value="Cadherin-like"/>
    <property type="match status" value="12"/>
</dbReference>
<evidence type="ECO:0000256" key="6">
    <source>
        <dbReference type="ARBA" id="ARBA00022837"/>
    </source>
</evidence>
<feature type="domain" description="Cadherin" evidence="15">
    <location>
        <begin position="813"/>
        <end position="918"/>
    </location>
</feature>
<feature type="domain" description="Cadherin" evidence="15">
    <location>
        <begin position="1325"/>
        <end position="1444"/>
    </location>
</feature>
<dbReference type="SMART" id="SM00112">
    <property type="entry name" value="CA"/>
    <property type="match status" value="12"/>
</dbReference>
<feature type="domain" description="Cadherin" evidence="15">
    <location>
        <begin position="227"/>
        <end position="344"/>
    </location>
</feature>
<keyword evidence="4" id="KW-0732">Signal</keyword>
<accession>A0A067QR60</accession>
<keyword evidence="6 12" id="KW-0106">Calcium</keyword>
<feature type="compositionally biased region" description="Polar residues" evidence="13">
    <location>
        <begin position="934"/>
        <end position="949"/>
    </location>
</feature>
<dbReference type="GO" id="GO:0007156">
    <property type="term" value="P:homophilic cell adhesion via plasma membrane adhesion molecules"/>
    <property type="evidence" value="ECO:0007669"/>
    <property type="project" value="InterPro"/>
</dbReference>
<feature type="domain" description="Cadherin" evidence="15">
    <location>
        <begin position="1447"/>
        <end position="1562"/>
    </location>
</feature>
<dbReference type="InterPro" id="IPR039808">
    <property type="entry name" value="Cadherin"/>
</dbReference>
<dbReference type="GO" id="GO:0005509">
    <property type="term" value="F:calcium ion binding"/>
    <property type="evidence" value="ECO:0007669"/>
    <property type="project" value="UniProtKB-UniRule"/>
</dbReference>
<feature type="domain" description="Cadherin" evidence="15">
    <location>
        <begin position="1211"/>
        <end position="1324"/>
    </location>
</feature>
<dbReference type="EMBL" id="KK853461">
    <property type="protein sequence ID" value="KDR07482.1"/>
    <property type="molecule type" value="Genomic_DNA"/>
</dbReference>
<evidence type="ECO:0000259" key="15">
    <source>
        <dbReference type="PROSITE" id="PS50268"/>
    </source>
</evidence>
<evidence type="ECO:0000256" key="10">
    <source>
        <dbReference type="ARBA" id="ARBA00023157"/>
    </source>
</evidence>
<keyword evidence="11" id="KW-0325">Glycoprotein</keyword>
<dbReference type="STRING" id="136037.A0A067QR60"/>
<evidence type="ECO:0000256" key="12">
    <source>
        <dbReference type="PROSITE-ProRule" id="PRU00043"/>
    </source>
</evidence>
<organism evidence="16 17">
    <name type="scientific">Zootermopsis nevadensis</name>
    <name type="common">Dampwood termite</name>
    <dbReference type="NCBI Taxonomy" id="136037"/>
    <lineage>
        <taxon>Eukaryota</taxon>
        <taxon>Metazoa</taxon>
        <taxon>Ecdysozoa</taxon>
        <taxon>Arthropoda</taxon>
        <taxon>Hexapoda</taxon>
        <taxon>Insecta</taxon>
        <taxon>Pterygota</taxon>
        <taxon>Neoptera</taxon>
        <taxon>Polyneoptera</taxon>
        <taxon>Dictyoptera</taxon>
        <taxon>Blattodea</taxon>
        <taxon>Blattoidea</taxon>
        <taxon>Termitoidae</taxon>
        <taxon>Termopsidae</taxon>
        <taxon>Zootermopsis</taxon>
    </lineage>
</organism>
<keyword evidence="10" id="KW-1015">Disulfide bond</keyword>
<evidence type="ECO:0000256" key="8">
    <source>
        <dbReference type="ARBA" id="ARBA00022989"/>
    </source>
</evidence>
<protein>
    <submittedName>
        <fullName evidence="16">Cadherin-89D</fullName>
    </submittedName>
</protein>
<keyword evidence="2" id="KW-0245">EGF-like domain</keyword>
<dbReference type="OMA" id="NCAVGTE"/>